<keyword evidence="6" id="KW-0539">Nucleus</keyword>
<dbReference type="CDD" id="cd00067">
    <property type="entry name" value="GAL4"/>
    <property type="match status" value="1"/>
</dbReference>
<keyword evidence="2" id="KW-0862">Zinc</keyword>
<gene>
    <name evidence="9" type="ORF">BJX63DRAFT_420924</name>
</gene>
<feature type="transmembrane region" description="Helical" evidence="7">
    <location>
        <begin position="206"/>
        <end position="225"/>
    </location>
</feature>
<keyword evidence="3" id="KW-0805">Transcription regulation</keyword>
<dbReference type="Gene3D" id="4.10.240.10">
    <property type="entry name" value="Zn(2)-C6 fungal-type DNA-binding domain"/>
    <property type="match status" value="1"/>
</dbReference>
<evidence type="ECO:0000256" key="5">
    <source>
        <dbReference type="ARBA" id="ARBA00023163"/>
    </source>
</evidence>
<keyword evidence="1" id="KW-0479">Metal-binding</keyword>
<dbReference type="InterPro" id="IPR007219">
    <property type="entry name" value="XnlR_reg_dom"/>
</dbReference>
<evidence type="ECO:0000256" key="3">
    <source>
        <dbReference type="ARBA" id="ARBA00023015"/>
    </source>
</evidence>
<dbReference type="Proteomes" id="UP001610334">
    <property type="component" value="Unassembled WGS sequence"/>
</dbReference>
<dbReference type="SMART" id="SM00066">
    <property type="entry name" value="GAL4"/>
    <property type="match status" value="1"/>
</dbReference>
<keyword evidence="7" id="KW-0472">Membrane</keyword>
<evidence type="ECO:0000256" key="1">
    <source>
        <dbReference type="ARBA" id="ARBA00022723"/>
    </source>
</evidence>
<evidence type="ECO:0000256" key="2">
    <source>
        <dbReference type="ARBA" id="ARBA00022833"/>
    </source>
</evidence>
<protein>
    <recommendedName>
        <fullName evidence="8">Zn(2)-C6 fungal-type domain-containing protein</fullName>
    </recommendedName>
</protein>
<keyword evidence="10" id="KW-1185">Reference proteome</keyword>
<evidence type="ECO:0000259" key="8">
    <source>
        <dbReference type="PROSITE" id="PS50048"/>
    </source>
</evidence>
<dbReference type="InterPro" id="IPR051430">
    <property type="entry name" value="Fungal_TF_Env_Response"/>
</dbReference>
<feature type="domain" description="Zn(2)-C6 fungal-type" evidence="8">
    <location>
        <begin position="21"/>
        <end position="52"/>
    </location>
</feature>
<evidence type="ECO:0000313" key="9">
    <source>
        <dbReference type="EMBL" id="KAL2814133.1"/>
    </source>
</evidence>
<organism evidence="9 10">
    <name type="scientific">Aspergillus granulosus</name>
    <dbReference type="NCBI Taxonomy" id="176169"/>
    <lineage>
        <taxon>Eukaryota</taxon>
        <taxon>Fungi</taxon>
        <taxon>Dikarya</taxon>
        <taxon>Ascomycota</taxon>
        <taxon>Pezizomycotina</taxon>
        <taxon>Eurotiomycetes</taxon>
        <taxon>Eurotiomycetidae</taxon>
        <taxon>Eurotiales</taxon>
        <taxon>Aspergillaceae</taxon>
        <taxon>Aspergillus</taxon>
        <taxon>Aspergillus subgen. Nidulantes</taxon>
    </lineage>
</organism>
<dbReference type="CDD" id="cd12148">
    <property type="entry name" value="fungal_TF_MHR"/>
    <property type="match status" value="1"/>
</dbReference>
<dbReference type="InterPro" id="IPR001138">
    <property type="entry name" value="Zn2Cys6_DnaBD"/>
</dbReference>
<keyword evidence="7" id="KW-0812">Transmembrane</keyword>
<dbReference type="Pfam" id="PF00172">
    <property type="entry name" value="Zn_clus"/>
    <property type="match status" value="1"/>
</dbReference>
<sequence>MFRSRVRKEVSHVKCSRIPLSCESCRARKLKCNREKPCQNCTVRGEQATCTFKGAKNGALISYSKRDADPMRQRIEHLEKIVKGLIAQRESPLEAAPNQESSEPRFESVGRLNSGRAGLKVSDGAQSVNELKRFWNEAQEESEDEQYRLSDTVDGTSLLFSQLQLADIAEILSSLPPKPGIDKLLQLPTFLREYAEHWEDPSQSSIIWIGLLFSILGITILAFQFGEPPHYQGLSESRFDLYRLRTAQYLLRGDIAKCLPYTVETLLRVAINMGYHRHPTHTPSLSILKAEYRRRVWSSVTNMDEVASFITGFPRMIPTINADTKEPCNLHDWELTESTTILPQSMPLSETTPAAYLIVKSRLFRGLGNVVDLNSRPQSGSYTSVLDVDKYLQEAYLNLPLQMRVDPTKADRSWFTKPSDYSSLQLMFMYYHGIITLHRPQIPRNGSDPPGNISRSRCTHAALALLEYQHLLLPQWYRFSQTRQISRSRAAMVLLLELESSPPDVLMDALDWSIAFWNESKKLL</sequence>
<dbReference type="SUPFAM" id="SSF57701">
    <property type="entry name" value="Zn2/Cys6 DNA-binding domain"/>
    <property type="match status" value="1"/>
</dbReference>
<dbReference type="PROSITE" id="PS00463">
    <property type="entry name" value="ZN2_CY6_FUNGAL_1"/>
    <property type="match status" value="1"/>
</dbReference>
<reference evidence="9 10" key="1">
    <citation type="submission" date="2024-07" db="EMBL/GenBank/DDBJ databases">
        <title>Section-level genome sequencing and comparative genomics of Aspergillus sections Usti and Cavernicolus.</title>
        <authorList>
            <consortium name="Lawrence Berkeley National Laboratory"/>
            <person name="Nybo J.L."/>
            <person name="Vesth T.C."/>
            <person name="Theobald S."/>
            <person name="Frisvad J.C."/>
            <person name="Larsen T.O."/>
            <person name="Kjaerboelling I."/>
            <person name="Rothschild-Mancinelli K."/>
            <person name="Lyhne E.K."/>
            <person name="Kogle M.E."/>
            <person name="Barry K."/>
            <person name="Clum A."/>
            <person name="Na H."/>
            <person name="Ledsgaard L."/>
            <person name="Lin J."/>
            <person name="Lipzen A."/>
            <person name="Kuo A."/>
            <person name="Riley R."/>
            <person name="Mondo S."/>
            <person name="Labutti K."/>
            <person name="Haridas S."/>
            <person name="Pangalinan J."/>
            <person name="Salamov A.A."/>
            <person name="Simmons B.A."/>
            <person name="Magnuson J.K."/>
            <person name="Chen J."/>
            <person name="Drula E."/>
            <person name="Henrissat B."/>
            <person name="Wiebenga A."/>
            <person name="Lubbers R.J."/>
            <person name="Gomes A.C."/>
            <person name="Makela M.R."/>
            <person name="Stajich J."/>
            <person name="Grigoriev I.V."/>
            <person name="Mortensen U.H."/>
            <person name="De Vries R.P."/>
            <person name="Baker S.E."/>
            <person name="Andersen M.R."/>
        </authorList>
    </citation>
    <scope>NUCLEOTIDE SEQUENCE [LARGE SCALE GENOMIC DNA]</scope>
    <source>
        <strain evidence="9 10">CBS 588.65</strain>
    </source>
</reference>
<evidence type="ECO:0000256" key="6">
    <source>
        <dbReference type="ARBA" id="ARBA00023242"/>
    </source>
</evidence>
<dbReference type="EMBL" id="JBFXLT010000035">
    <property type="protein sequence ID" value="KAL2814133.1"/>
    <property type="molecule type" value="Genomic_DNA"/>
</dbReference>
<dbReference type="InterPro" id="IPR036864">
    <property type="entry name" value="Zn2-C6_fun-type_DNA-bd_sf"/>
</dbReference>
<keyword evidence="5" id="KW-0804">Transcription</keyword>
<dbReference type="Pfam" id="PF04082">
    <property type="entry name" value="Fungal_trans"/>
    <property type="match status" value="1"/>
</dbReference>
<dbReference type="PANTHER" id="PTHR31944">
    <property type="entry name" value="HEME-RESPONSIVE ZINC FINGER TRANSCRIPTION FACTOR HAP1"/>
    <property type="match status" value="1"/>
</dbReference>
<evidence type="ECO:0000256" key="4">
    <source>
        <dbReference type="ARBA" id="ARBA00023125"/>
    </source>
</evidence>
<accession>A0ABR4HF69</accession>
<keyword evidence="4" id="KW-0238">DNA-binding</keyword>
<comment type="caution">
    <text evidence="9">The sequence shown here is derived from an EMBL/GenBank/DDBJ whole genome shotgun (WGS) entry which is preliminary data.</text>
</comment>
<evidence type="ECO:0000256" key="7">
    <source>
        <dbReference type="SAM" id="Phobius"/>
    </source>
</evidence>
<evidence type="ECO:0000313" key="10">
    <source>
        <dbReference type="Proteomes" id="UP001610334"/>
    </source>
</evidence>
<proteinExistence type="predicted"/>
<dbReference type="PROSITE" id="PS50048">
    <property type="entry name" value="ZN2_CY6_FUNGAL_2"/>
    <property type="match status" value="1"/>
</dbReference>
<keyword evidence="7" id="KW-1133">Transmembrane helix</keyword>
<dbReference type="PANTHER" id="PTHR31944:SF131">
    <property type="entry name" value="HEME-RESPONSIVE ZINC FINGER TRANSCRIPTION FACTOR HAP1"/>
    <property type="match status" value="1"/>
</dbReference>
<name>A0ABR4HF69_9EURO</name>